<dbReference type="InterPro" id="IPR001173">
    <property type="entry name" value="Glyco_trans_2-like"/>
</dbReference>
<evidence type="ECO:0000313" key="5">
    <source>
        <dbReference type="EMBL" id="QDM12646.1"/>
    </source>
</evidence>
<dbReference type="PANTHER" id="PTHR22916">
    <property type="entry name" value="GLYCOSYLTRANSFERASE"/>
    <property type="match status" value="1"/>
</dbReference>
<dbReference type="SUPFAM" id="SSF53448">
    <property type="entry name" value="Nucleotide-diphospho-sugar transferases"/>
    <property type="match status" value="1"/>
</dbReference>
<dbReference type="InterPro" id="IPR029044">
    <property type="entry name" value="Nucleotide-diphossugar_trans"/>
</dbReference>
<keyword evidence="1" id="KW-0328">Glycosyltransferase</keyword>
<accession>A0A515IZJ1</accession>
<dbReference type="EMBL" id="VWFP01000003">
    <property type="protein sequence ID" value="KAA4629523.1"/>
    <property type="molecule type" value="Genomic_DNA"/>
</dbReference>
<dbReference type="Gene3D" id="3.90.550.10">
    <property type="entry name" value="Spore Coat Polysaccharide Biosynthesis Protein SpsA, Chain A"/>
    <property type="match status" value="1"/>
</dbReference>
<evidence type="ECO:0000256" key="2">
    <source>
        <dbReference type="ARBA" id="ARBA00022679"/>
    </source>
</evidence>
<dbReference type="AlphaFoldDB" id="A0A515IZJ1"/>
<reference evidence="5" key="4">
    <citation type="submission" date="2019-07" db="EMBL/GenBank/DDBJ databases">
        <authorList>
            <person name="Ross B.D."/>
            <person name="Verster A.J."/>
            <person name="Radey M.C."/>
            <person name="Schmidtke D.T."/>
            <person name="Pope C.E."/>
            <person name="Hoffman L.R."/>
            <person name="Hajjar A."/>
            <person name="Peterson S.B."/>
            <person name="Borenstein E."/>
            <person name="Mougous J.D."/>
        </authorList>
    </citation>
    <scope>NUCLEOTIDE SEQUENCE</scope>
    <source>
        <strain evidence="5">3725 D1 iv</strain>
    </source>
</reference>
<proteinExistence type="predicted"/>
<reference evidence="4 7" key="3">
    <citation type="journal article" date="2019" name="Nat. Med.">
        <title>A library of human gut bacterial isolates paired with longitudinal multiomics data enables mechanistic microbiome research.</title>
        <authorList>
            <person name="Poyet M."/>
            <person name="Groussin M."/>
            <person name="Gibbons S.M."/>
            <person name="Avila-Pacheco J."/>
            <person name="Jiang X."/>
            <person name="Kearney S.M."/>
            <person name="Perrotta A.R."/>
            <person name="Berdy B."/>
            <person name="Zhao S."/>
            <person name="Lieberman T.D."/>
            <person name="Swanson P.K."/>
            <person name="Smith M."/>
            <person name="Roesemann S."/>
            <person name="Alexander J.E."/>
            <person name="Rich S.A."/>
            <person name="Livny J."/>
            <person name="Vlamakis H."/>
            <person name="Clish C."/>
            <person name="Bullock K."/>
            <person name="Deik A."/>
            <person name="Scott J."/>
            <person name="Pierce K.A."/>
            <person name="Xavier R.J."/>
            <person name="Alm E.J."/>
        </authorList>
    </citation>
    <scope>NUCLEOTIDE SEQUENCE [LARGE SCALE GENOMIC DNA]</scope>
    <source>
        <strain evidence="4 7">BIOML-A15</strain>
    </source>
</reference>
<reference evidence="5" key="2">
    <citation type="journal article" date="2018" name="Nature">
        <title>Human gut bacteria contain acquired interbacterial defence systems.</title>
        <authorList>
            <person name="Ross B.D."/>
            <person name="Verster A.J."/>
            <person name="Radey M.C."/>
            <person name="Schmidtke D.T."/>
            <person name="Pope C.E."/>
            <person name="Hoffman L.R."/>
            <person name="Hajjar A."/>
            <person name="Peterson S.B."/>
            <person name="Borenstein E."/>
            <person name="Mougous J."/>
        </authorList>
    </citation>
    <scope>NUCLEOTIDE SEQUENCE</scope>
    <source>
        <strain evidence="5">3725 D1 iv</strain>
    </source>
</reference>
<reference evidence="6" key="1">
    <citation type="journal article" date="2018" name="J. Anim. Genet.">
        <title>Acquired interbacterial defense systems protect against interspecies antagonism in the human gut microbiome.</title>
        <authorList>
            <person name="Ross B.D."/>
            <person name="Verster A.J."/>
            <person name="Radey M.C."/>
            <person name="Schmidtke D.T."/>
            <person name="Pope C.E."/>
            <person name="Hoffman L.R."/>
            <person name="Hajjar A."/>
            <person name="Peterson S.B."/>
            <person name="Borenstein E."/>
            <person name="Mougous J."/>
        </authorList>
    </citation>
    <scope>NUCLEOTIDE SEQUENCE [LARGE SCALE GENOMIC DNA]</scope>
    <source>
        <strain evidence="6">3725 D1 iv</strain>
    </source>
</reference>
<dbReference type="GO" id="GO:0016758">
    <property type="term" value="F:hexosyltransferase activity"/>
    <property type="evidence" value="ECO:0007669"/>
    <property type="project" value="UniProtKB-ARBA"/>
</dbReference>
<dbReference type="CDD" id="cd00761">
    <property type="entry name" value="Glyco_tranf_GTA_type"/>
    <property type="match status" value="1"/>
</dbReference>
<name>A0A515IZJ1_BACOV</name>
<keyword evidence="2 4" id="KW-0808">Transferase</keyword>
<organism evidence="4 7">
    <name type="scientific">Bacteroides ovatus</name>
    <dbReference type="NCBI Taxonomy" id="28116"/>
    <lineage>
        <taxon>Bacteria</taxon>
        <taxon>Pseudomonadati</taxon>
        <taxon>Bacteroidota</taxon>
        <taxon>Bacteroidia</taxon>
        <taxon>Bacteroidales</taxon>
        <taxon>Bacteroidaceae</taxon>
        <taxon>Bacteroides</taxon>
    </lineage>
</organism>
<dbReference type="Pfam" id="PF00535">
    <property type="entry name" value="Glycos_transf_2"/>
    <property type="match status" value="1"/>
</dbReference>
<protein>
    <submittedName>
        <fullName evidence="4">Glycosyltransferase family 2 protein</fullName>
    </submittedName>
</protein>
<feature type="domain" description="Glycosyltransferase 2-like" evidence="3">
    <location>
        <begin position="4"/>
        <end position="155"/>
    </location>
</feature>
<dbReference type="Proteomes" id="UP000424805">
    <property type="component" value="Unassembled WGS sequence"/>
</dbReference>
<dbReference type="EMBL" id="CP041395">
    <property type="protein sequence ID" value="QDM12646.1"/>
    <property type="molecule type" value="Genomic_DNA"/>
</dbReference>
<gene>
    <name evidence="5" type="ORF">DYI28_16635</name>
    <name evidence="4" type="ORF">F3B90_04415</name>
</gene>
<evidence type="ECO:0000259" key="3">
    <source>
        <dbReference type="Pfam" id="PF00535"/>
    </source>
</evidence>
<evidence type="ECO:0000313" key="4">
    <source>
        <dbReference type="EMBL" id="KAA4629523.1"/>
    </source>
</evidence>
<dbReference type="Proteomes" id="UP000318823">
    <property type="component" value="Chromosome"/>
</dbReference>
<evidence type="ECO:0000256" key="1">
    <source>
        <dbReference type="ARBA" id="ARBA00022676"/>
    </source>
</evidence>
<sequence length="327" mass="38632">MTISVIIPVYNASATLFHCLESLDRQTYRNLELLLVDDCSTDESLHILMSYVEQQSNPDFTIRILRHEENRGVAAARNTALERATGDYIYYVDADDSIEPDTLECLVNEAEEHGWDITGHEWYLTFESNERYMEQPAYTTPAKALRNMMCGIMRWNLWLFLVRRSLYVENKIRFIEGMNMGEDMMVMIKLFVCAKKVGIIHIPFYHYRQGNLSSLTKNYSQKHIEQVAGNVYEVEKYIHSSLYADVLPSCISFLKLNIKLPLLITDDKSRYEQWLECFPEANRYIMQNKTLPVRTRLLQWMAVKRCFRGLQFYYRIVFKFIYGIIYK</sequence>
<evidence type="ECO:0000313" key="6">
    <source>
        <dbReference type="Proteomes" id="UP000318823"/>
    </source>
</evidence>
<evidence type="ECO:0000313" key="7">
    <source>
        <dbReference type="Proteomes" id="UP000424805"/>
    </source>
</evidence>
<dbReference type="PANTHER" id="PTHR22916:SF51">
    <property type="entry name" value="GLYCOSYLTRANSFERASE EPSH-RELATED"/>
    <property type="match status" value="1"/>
</dbReference>